<comment type="caution">
    <text evidence="1">The sequence shown here is derived from an EMBL/GenBank/DDBJ whole genome shotgun (WGS) entry which is preliminary data.</text>
</comment>
<feature type="non-terminal residue" evidence="1">
    <location>
        <position position="1"/>
    </location>
</feature>
<accession>A0A392MNI9</accession>
<sequence length="342" mass="38989">SQNRALRRPPLRVAPSADSTEFFSDFLLPRFQGTFNKGLKEQLPVGLWCLVGDFNSVVSSNERKGMDLGRSGSEMNEFRVFIDRMKLIDVPLAGKKYTWFSADGKKRSRLNRFLMSEGLLSVWGVVSQKVGDRDILDHCWKGHIFKEKLRLLKGLLFLAPNFGIRSGKKRAYFVKNPDVNGFKKDANSRYFHNTLNYNRVRSRIVALKESNFTRPTLDGVDFQQLSLEDNLHLIAPFIVDEIKEAVWSCDGNKSLGPDGFNLNFFKSCWNVLEKDIVDFMNEFHTNSKLPKAITSSFLTLVPKKDMPRSLNDFRPISLIGSLYKILAKVLAKVIRTGPASNR</sequence>
<dbReference type="Gene3D" id="3.60.10.10">
    <property type="entry name" value="Endonuclease/exonuclease/phosphatase"/>
    <property type="match status" value="1"/>
</dbReference>
<evidence type="ECO:0000313" key="1">
    <source>
        <dbReference type="EMBL" id="MCH88921.1"/>
    </source>
</evidence>
<dbReference type="PANTHER" id="PTHR46890">
    <property type="entry name" value="NON-LTR RETROLELEMENT REVERSE TRANSCRIPTASE-LIKE PROTEIN-RELATED"/>
    <property type="match status" value="1"/>
</dbReference>
<dbReference type="SUPFAM" id="SSF56219">
    <property type="entry name" value="DNase I-like"/>
    <property type="match status" value="1"/>
</dbReference>
<name>A0A392MNI9_9FABA</name>
<gene>
    <name evidence="1" type="ORF">A2U01_0009814</name>
</gene>
<dbReference type="PANTHER" id="PTHR46890:SF50">
    <property type="entry name" value="RNA-DIRECTED DNA POLYMERASE, EUKARYOTA, REVERSE TRANSCRIPTASE ZINC-BINDING DOMAIN PROTEIN-RELATED"/>
    <property type="match status" value="1"/>
</dbReference>
<dbReference type="Proteomes" id="UP000265520">
    <property type="component" value="Unassembled WGS sequence"/>
</dbReference>
<reference evidence="1 2" key="1">
    <citation type="journal article" date="2018" name="Front. Plant Sci.">
        <title>Red Clover (Trifolium pratense) and Zigzag Clover (T. medium) - A Picture of Genomic Similarities and Differences.</title>
        <authorList>
            <person name="Dluhosova J."/>
            <person name="Istvanek J."/>
            <person name="Nedelnik J."/>
            <person name="Repkova J."/>
        </authorList>
    </citation>
    <scope>NUCLEOTIDE SEQUENCE [LARGE SCALE GENOMIC DNA]</scope>
    <source>
        <strain evidence="2">cv. 10/8</strain>
        <tissue evidence="1">Leaf</tissue>
    </source>
</reference>
<dbReference type="InterPro" id="IPR052343">
    <property type="entry name" value="Retrotransposon-Effector_Assoc"/>
</dbReference>
<keyword evidence="2" id="KW-1185">Reference proteome</keyword>
<protein>
    <recommendedName>
        <fullName evidence="3">Cysteine-rich receptor-like protein kinase</fullName>
    </recommendedName>
</protein>
<dbReference type="InterPro" id="IPR036691">
    <property type="entry name" value="Endo/exonu/phosph_ase_sf"/>
</dbReference>
<organism evidence="1 2">
    <name type="scientific">Trifolium medium</name>
    <dbReference type="NCBI Taxonomy" id="97028"/>
    <lineage>
        <taxon>Eukaryota</taxon>
        <taxon>Viridiplantae</taxon>
        <taxon>Streptophyta</taxon>
        <taxon>Embryophyta</taxon>
        <taxon>Tracheophyta</taxon>
        <taxon>Spermatophyta</taxon>
        <taxon>Magnoliopsida</taxon>
        <taxon>eudicotyledons</taxon>
        <taxon>Gunneridae</taxon>
        <taxon>Pentapetalae</taxon>
        <taxon>rosids</taxon>
        <taxon>fabids</taxon>
        <taxon>Fabales</taxon>
        <taxon>Fabaceae</taxon>
        <taxon>Papilionoideae</taxon>
        <taxon>50 kb inversion clade</taxon>
        <taxon>NPAAA clade</taxon>
        <taxon>Hologalegina</taxon>
        <taxon>IRL clade</taxon>
        <taxon>Trifolieae</taxon>
        <taxon>Trifolium</taxon>
    </lineage>
</organism>
<evidence type="ECO:0000313" key="2">
    <source>
        <dbReference type="Proteomes" id="UP000265520"/>
    </source>
</evidence>
<evidence type="ECO:0008006" key="3">
    <source>
        <dbReference type="Google" id="ProtNLM"/>
    </source>
</evidence>
<dbReference type="AlphaFoldDB" id="A0A392MNI9"/>
<proteinExistence type="predicted"/>
<dbReference type="EMBL" id="LXQA010015109">
    <property type="protein sequence ID" value="MCH88921.1"/>
    <property type="molecule type" value="Genomic_DNA"/>
</dbReference>